<dbReference type="Pfam" id="PF07372">
    <property type="entry name" value="DUF1491"/>
    <property type="match status" value="1"/>
</dbReference>
<dbReference type="STRING" id="414703.SAMN04488125_102215"/>
<name>A0A1I4A3B3_9HYPH</name>
<proteinExistence type="predicted"/>
<dbReference type="InterPro" id="IPR009964">
    <property type="entry name" value="DUF1491"/>
</dbReference>
<evidence type="ECO:0000313" key="2">
    <source>
        <dbReference type="Proteomes" id="UP000198804"/>
    </source>
</evidence>
<organism evidence="1 2">
    <name type="scientific">Methylorubrum salsuginis</name>
    <dbReference type="NCBI Taxonomy" id="414703"/>
    <lineage>
        <taxon>Bacteria</taxon>
        <taxon>Pseudomonadati</taxon>
        <taxon>Pseudomonadota</taxon>
        <taxon>Alphaproteobacteria</taxon>
        <taxon>Hyphomicrobiales</taxon>
        <taxon>Methylobacteriaceae</taxon>
        <taxon>Methylorubrum</taxon>
    </lineage>
</organism>
<accession>A0A1I4A3B3</accession>
<evidence type="ECO:0008006" key="3">
    <source>
        <dbReference type="Google" id="ProtNLM"/>
    </source>
</evidence>
<keyword evidence="2" id="KW-1185">Reference proteome</keyword>
<dbReference type="Proteomes" id="UP000198804">
    <property type="component" value="Unassembled WGS sequence"/>
</dbReference>
<reference evidence="2" key="1">
    <citation type="submission" date="2016-10" db="EMBL/GenBank/DDBJ databases">
        <authorList>
            <person name="Varghese N."/>
            <person name="Submissions S."/>
        </authorList>
    </citation>
    <scope>NUCLEOTIDE SEQUENCE [LARGE SCALE GENOMIC DNA]</scope>
    <source>
        <strain evidence="2">CGMCC 1.6474</strain>
    </source>
</reference>
<dbReference type="EMBL" id="FOSV01000002">
    <property type="protein sequence ID" value="SFK50587.1"/>
    <property type="molecule type" value="Genomic_DNA"/>
</dbReference>
<dbReference type="AlphaFoldDB" id="A0A1I4A3B3"/>
<sequence length="136" mass="14992">MASTRGAAHAAIDAARPGAYHGAMTRLRSDFWVSAHLRRLNDAGVPAVLRRRGSAEAGAIFVKVDRLDGSADLFGPAPQALFDAEDSGERRFSRLMAALPSYEVEERLTREMRFDSDLWIVEIDDAQDRHALPLAE</sequence>
<gene>
    <name evidence="1" type="ORF">SAMN04488125_102215</name>
</gene>
<evidence type="ECO:0000313" key="1">
    <source>
        <dbReference type="EMBL" id="SFK50587.1"/>
    </source>
</evidence>
<dbReference type="Gene3D" id="3.40.1530.20">
    <property type="entry name" value="Protein of unknown function (DUF1491)"/>
    <property type="match status" value="1"/>
</dbReference>
<protein>
    <recommendedName>
        <fullName evidence="3">DUF1491 domain-containing protein</fullName>
    </recommendedName>
</protein>